<proteinExistence type="predicted"/>
<organism evidence="2 3">
    <name type="scientific">Ensete ventricosum</name>
    <name type="common">Abyssinian banana</name>
    <name type="synonym">Musa ensete</name>
    <dbReference type="NCBI Taxonomy" id="4639"/>
    <lineage>
        <taxon>Eukaryota</taxon>
        <taxon>Viridiplantae</taxon>
        <taxon>Streptophyta</taxon>
        <taxon>Embryophyta</taxon>
        <taxon>Tracheophyta</taxon>
        <taxon>Spermatophyta</taxon>
        <taxon>Magnoliopsida</taxon>
        <taxon>Liliopsida</taxon>
        <taxon>Zingiberales</taxon>
        <taxon>Musaceae</taxon>
        <taxon>Ensete</taxon>
    </lineage>
</organism>
<sequence length="299" mass="32113">HLKTTGPVDSFRPKSNSQHDDKELGVDESFCGSTLCSGCNQTEATHSEMNAAQQPFQAEQSILFNTSGDGECVQSGDIDVRPNGPESKEQASTKLSSMDFLFDLSHSSGATSHLKTTGPVDSFRPKSNSQHDDKELGVDESFCGSTLCSGCNQTEATHSEMNAAQQPFQAEQSILFNTSGDGECVQSGDIDVRPNGPESKEQASTKLSSMDFLFDLSHSSGATKAMYDELDLADDIFHHPASSPGPVDSFRPRANSQHDDKELGVDESFCASTLCSCCNQAEATHSEINVAQQPLQAEQ</sequence>
<feature type="region of interest" description="Disordered" evidence="1">
    <location>
        <begin position="1"/>
        <end position="25"/>
    </location>
</feature>
<evidence type="ECO:0000313" key="3">
    <source>
        <dbReference type="Proteomes" id="UP001222027"/>
    </source>
</evidence>
<reference evidence="2 3" key="1">
    <citation type="submission" date="2022-12" db="EMBL/GenBank/DDBJ databases">
        <title>Chromosome-scale assembly of the Ensete ventricosum genome.</title>
        <authorList>
            <person name="Dussert Y."/>
            <person name="Stocks J."/>
            <person name="Wendawek A."/>
            <person name="Woldeyes F."/>
            <person name="Nichols R.A."/>
            <person name="Borrell J.S."/>
        </authorList>
    </citation>
    <scope>NUCLEOTIDE SEQUENCE [LARGE SCALE GENOMIC DNA]</scope>
    <source>
        <strain evidence="3">cv. Maze</strain>
        <tissue evidence="2">Seeds</tissue>
    </source>
</reference>
<dbReference type="AlphaFoldDB" id="A0AAV8R0E4"/>
<accession>A0AAV8R0E4</accession>
<keyword evidence="3" id="KW-1185">Reference proteome</keyword>
<feature type="region of interest" description="Disordered" evidence="1">
    <location>
        <begin position="111"/>
        <end position="136"/>
    </location>
</feature>
<name>A0AAV8R0E4_ENSVE</name>
<gene>
    <name evidence="2" type="ORF">OPV22_011957</name>
</gene>
<feature type="region of interest" description="Disordered" evidence="1">
    <location>
        <begin position="73"/>
        <end position="93"/>
    </location>
</feature>
<protein>
    <recommendedName>
        <fullName evidence="4">Protein SCAR</fullName>
    </recommendedName>
</protein>
<dbReference type="Proteomes" id="UP001222027">
    <property type="component" value="Unassembled WGS sequence"/>
</dbReference>
<dbReference type="EMBL" id="JAQQAF010000004">
    <property type="protein sequence ID" value="KAJ8490236.1"/>
    <property type="molecule type" value="Genomic_DNA"/>
</dbReference>
<feature type="region of interest" description="Disordered" evidence="1">
    <location>
        <begin position="238"/>
        <end position="260"/>
    </location>
</feature>
<evidence type="ECO:0000313" key="2">
    <source>
        <dbReference type="EMBL" id="KAJ8490236.1"/>
    </source>
</evidence>
<evidence type="ECO:0008006" key="4">
    <source>
        <dbReference type="Google" id="ProtNLM"/>
    </source>
</evidence>
<feature type="non-terminal residue" evidence="2">
    <location>
        <position position="1"/>
    </location>
</feature>
<evidence type="ECO:0000256" key="1">
    <source>
        <dbReference type="SAM" id="MobiDB-lite"/>
    </source>
</evidence>
<comment type="caution">
    <text evidence="2">The sequence shown here is derived from an EMBL/GenBank/DDBJ whole genome shotgun (WGS) entry which is preliminary data.</text>
</comment>